<dbReference type="Proteomes" id="UP001341840">
    <property type="component" value="Unassembled WGS sequence"/>
</dbReference>
<sequence>MKDLGPAKQISVMSIAHYKNSRKLYLSQERYIKKAKFGVEVAGKSGRNERIATKPRRSLLESMHTHHMEPCVRILALGSTPKWQIRHICVCIRSFDAYA</sequence>
<dbReference type="EMBL" id="JASCZI010211500">
    <property type="protein sequence ID" value="MED6193264.1"/>
    <property type="molecule type" value="Genomic_DNA"/>
</dbReference>
<reference evidence="1 2" key="1">
    <citation type="journal article" date="2023" name="Plants (Basel)">
        <title>Bridging the Gap: Combining Genomics and Transcriptomics Approaches to Understand Stylosanthes scabra, an Orphan Legume from the Brazilian Caatinga.</title>
        <authorList>
            <person name="Ferreira-Neto J.R.C."/>
            <person name="da Silva M.D."/>
            <person name="Binneck E."/>
            <person name="de Melo N.F."/>
            <person name="da Silva R.H."/>
            <person name="de Melo A.L.T.M."/>
            <person name="Pandolfi V."/>
            <person name="Bustamante F.O."/>
            <person name="Brasileiro-Vidal A.C."/>
            <person name="Benko-Iseppon A.M."/>
        </authorList>
    </citation>
    <scope>NUCLEOTIDE SEQUENCE [LARGE SCALE GENOMIC DNA]</scope>
    <source>
        <tissue evidence="1">Leaves</tissue>
    </source>
</reference>
<keyword evidence="2" id="KW-1185">Reference proteome</keyword>
<organism evidence="1 2">
    <name type="scientific">Stylosanthes scabra</name>
    <dbReference type="NCBI Taxonomy" id="79078"/>
    <lineage>
        <taxon>Eukaryota</taxon>
        <taxon>Viridiplantae</taxon>
        <taxon>Streptophyta</taxon>
        <taxon>Embryophyta</taxon>
        <taxon>Tracheophyta</taxon>
        <taxon>Spermatophyta</taxon>
        <taxon>Magnoliopsida</taxon>
        <taxon>eudicotyledons</taxon>
        <taxon>Gunneridae</taxon>
        <taxon>Pentapetalae</taxon>
        <taxon>rosids</taxon>
        <taxon>fabids</taxon>
        <taxon>Fabales</taxon>
        <taxon>Fabaceae</taxon>
        <taxon>Papilionoideae</taxon>
        <taxon>50 kb inversion clade</taxon>
        <taxon>dalbergioids sensu lato</taxon>
        <taxon>Dalbergieae</taxon>
        <taxon>Pterocarpus clade</taxon>
        <taxon>Stylosanthes</taxon>
    </lineage>
</organism>
<comment type="caution">
    <text evidence="1">The sequence shown here is derived from an EMBL/GenBank/DDBJ whole genome shotgun (WGS) entry which is preliminary data.</text>
</comment>
<name>A0ABU6X570_9FABA</name>
<gene>
    <name evidence="1" type="ORF">PIB30_017655</name>
</gene>
<protein>
    <recommendedName>
        <fullName evidence="3">Retrovirus-related Pol polyprotein from transposon TNT 1-94</fullName>
    </recommendedName>
</protein>
<evidence type="ECO:0000313" key="1">
    <source>
        <dbReference type="EMBL" id="MED6193264.1"/>
    </source>
</evidence>
<evidence type="ECO:0000313" key="2">
    <source>
        <dbReference type="Proteomes" id="UP001341840"/>
    </source>
</evidence>
<evidence type="ECO:0008006" key="3">
    <source>
        <dbReference type="Google" id="ProtNLM"/>
    </source>
</evidence>
<accession>A0ABU6X570</accession>
<proteinExistence type="predicted"/>